<protein>
    <submittedName>
        <fullName evidence="3">PaaX domain-containing protein</fullName>
    </submittedName>
</protein>
<dbReference type="SUPFAM" id="SSF46785">
    <property type="entry name" value="Winged helix' DNA-binding domain"/>
    <property type="match status" value="1"/>
</dbReference>
<dbReference type="HOGENOM" id="CLU_088234_0_0_6"/>
<dbReference type="STRING" id="391936.S7S_07140"/>
<keyword evidence="4" id="KW-1185">Reference proteome</keyword>
<dbReference type="AlphaFoldDB" id="A0A0B4XI50"/>
<dbReference type="Pfam" id="PF07848">
    <property type="entry name" value="PaaX"/>
    <property type="match status" value="1"/>
</dbReference>
<evidence type="ECO:0000313" key="4">
    <source>
        <dbReference type="Proteomes" id="UP000006764"/>
    </source>
</evidence>
<dbReference type="Proteomes" id="UP000006764">
    <property type="component" value="Chromosome"/>
</dbReference>
<feature type="domain" description="Transcriptional repressor PaaX-like N-terminal" evidence="1">
    <location>
        <begin position="9"/>
        <end position="64"/>
    </location>
</feature>
<dbReference type="OrthoDB" id="6380574at2"/>
<dbReference type="Gene3D" id="1.10.10.10">
    <property type="entry name" value="Winged helix-like DNA-binding domain superfamily/Winged helix DNA-binding domain"/>
    <property type="match status" value="1"/>
</dbReference>
<accession>A0A0B4XI50</accession>
<evidence type="ECO:0000259" key="2">
    <source>
        <dbReference type="Pfam" id="PF08223"/>
    </source>
</evidence>
<name>A0A0B4XI50_9GAMM</name>
<reference evidence="3 4" key="1">
    <citation type="journal article" date="2012" name="J. Bacteriol.">
        <title>Genome sequence of an alkane-degrading bacterium, Alcanivorax pacificus type strain W11-5, isolated from deep sea sediment.</title>
        <authorList>
            <person name="Lai Q."/>
            <person name="Shao Z."/>
        </authorList>
    </citation>
    <scope>NUCLEOTIDE SEQUENCE [LARGE SCALE GENOMIC DNA]</scope>
    <source>
        <strain evidence="3 4">W11-5</strain>
    </source>
</reference>
<dbReference type="InterPro" id="IPR013225">
    <property type="entry name" value="PaaX_C"/>
</dbReference>
<dbReference type="InterPro" id="IPR012906">
    <property type="entry name" value="PaaX-like_N"/>
</dbReference>
<dbReference type="InterPro" id="IPR036390">
    <property type="entry name" value="WH_DNA-bd_sf"/>
</dbReference>
<dbReference type="Pfam" id="PF08223">
    <property type="entry name" value="PaaX_C"/>
    <property type="match status" value="1"/>
</dbReference>
<evidence type="ECO:0000313" key="3">
    <source>
        <dbReference type="EMBL" id="AJD47844.1"/>
    </source>
</evidence>
<sequence>MKPTPKRLILNLLSAAAGEPLSARSAVEACALFGVKENSVRVTLARLSSEGLIEARGRGLYGLTPEAASLAADINDWRRAEQRLCDWQGGWVAVYCGALGRSDRAVLRQRERALEMNGFRELEKGISVRPDNLAGGVPALRKRLHALGLEPEAMVCRLDELDDSRAQQARQLWPVARLEKQYRAMTERLEQWLARSGDLEPEVAARESFLIGDAAIRQLVFDPLLPDAMIDHAARHAFIESLLRFDAAGHRIWAALYQAMVQVPAEAGSTLRH</sequence>
<evidence type="ECO:0000259" key="1">
    <source>
        <dbReference type="Pfam" id="PF07848"/>
    </source>
</evidence>
<dbReference type="Gene3D" id="3.30.70.2650">
    <property type="match status" value="1"/>
</dbReference>
<gene>
    <name evidence="3" type="ORF">S7S_07140</name>
</gene>
<feature type="domain" description="Transcriptional repressor PaaX-like C-terminal" evidence="2">
    <location>
        <begin position="173"/>
        <end position="254"/>
    </location>
</feature>
<dbReference type="RefSeq" id="WP_008739284.1">
    <property type="nucleotide sequence ID" value="NZ_CP004387.1"/>
</dbReference>
<dbReference type="PANTHER" id="PTHR30319">
    <property type="entry name" value="PHENYLACETIC ACID REGULATOR-RELATED TRANSCRIPTIONAL REPRESSOR"/>
    <property type="match status" value="1"/>
</dbReference>
<dbReference type="PANTHER" id="PTHR30319:SF1">
    <property type="entry name" value="TRANSCRIPTIONAL REPRESSOR PAAX"/>
    <property type="match status" value="1"/>
</dbReference>
<dbReference type="GO" id="GO:0006351">
    <property type="term" value="P:DNA-templated transcription"/>
    <property type="evidence" value="ECO:0007669"/>
    <property type="project" value="TreeGrafter"/>
</dbReference>
<proteinExistence type="predicted"/>
<dbReference type="KEGG" id="apac:S7S_07140"/>
<dbReference type="EMBL" id="CP004387">
    <property type="protein sequence ID" value="AJD47844.1"/>
    <property type="molecule type" value="Genomic_DNA"/>
</dbReference>
<dbReference type="InterPro" id="IPR036388">
    <property type="entry name" value="WH-like_DNA-bd_sf"/>
</dbReference>
<organism evidence="3 4">
    <name type="scientific">Isoalcanivorax pacificus W11-5</name>
    <dbReference type="NCBI Taxonomy" id="391936"/>
    <lineage>
        <taxon>Bacteria</taxon>
        <taxon>Pseudomonadati</taxon>
        <taxon>Pseudomonadota</taxon>
        <taxon>Gammaproteobacteria</taxon>
        <taxon>Oceanospirillales</taxon>
        <taxon>Alcanivoracaceae</taxon>
        <taxon>Isoalcanivorax</taxon>
    </lineage>
</organism>